<dbReference type="GO" id="GO:0005829">
    <property type="term" value="C:cytosol"/>
    <property type="evidence" value="ECO:0007669"/>
    <property type="project" value="TreeGrafter"/>
</dbReference>
<comment type="catalytic activity">
    <reaction evidence="7">
        <text>S-formylglutathione + H2O = formate + glutathione + H(+)</text>
        <dbReference type="Rhea" id="RHEA:14961"/>
        <dbReference type="ChEBI" id="CHEBI:15377"/>
        <dbReference type="ChEBI" id="CHEBI:15378"/>
        <dbReference type="ChEBI" id="CHEBI:15740"/>
        <dbReference type="ChEBI" id="CHEBI:57688"/>
        <dbReference type="ChEBI" id="CHEBI:57925"/>
        <dbReference type="EC" id="3.1.2.12"/>
    </reaction>
</comment>
<sequence length="318" mass="34633">MVRVHVGTTLPFPSPPHPIRSTILTTMSPFSPSLLSTTRCFSCKIDRYTHTSPTLGSLPATFSVILPPTATAAIYWLSGLTCTDQNFVIKAAAASHAHEHSVAIICPDTSPRGAGTPEEDDTWDFGTGAGFYVDATTEPYKKHYRMASYVVHELPLVVKEVLGDKVGEAKAIMGHSMGGMGALSLALRNPGLYTSVSAFSPIANPVNCPWGEKCYSKYLGENREAWGGYDPSVLMKKRGEPLVSRILVEQGGADEFLEKQLMTNRFMEACTEVGQKVTLNMAEGYDHSYYFIQTFIGKHVEFHAEQLRKAGKTSSGGV</sequence>
<dbReference type="EMBL" id="HG001703">
    <property type="protein sequence ID" value="CDF34627.1"/>
    <property type="molecule type" value="Genomic_DNA"/>
</dbReference>
<keyword evidence="4 7" id="KW-0719">Serine esterase</keyword>
<evidence type="ECO:0000256" key="1">
    <source>
        <dbReference type="ARBA" id="ARBA00005622"/>
    </source>
</evidence>
<dbReference type="EC" id="3.1.2.12" evidence="2 7"/>
<evidence type="ECO:0000256" key="3">
    <source>
        <dbReference type="ARBA" id="ARBA00016774"/>
    </source>
</evidence>
<dbReference type="OMA" id="PSDCPWG"/>
<dbReference type="Gramene" id="CDF34627">
    <property type="protein sequence ID" value="CDF34627"/>
    <property type="gene ID" value="CHC_T00009148001"/>
</dbReference>
<dbReference type="Pfam" id="PF00756">
    <property type="entry name" value="Esterase"/>
    <property type="match status" value="1"/>
</dbReference>
<dbReference type="PANTHER" id="PTHR10061">
    <property type="entry name" value="S-FORMYLGLUTATHIONE HYDROLASE"/>
    <property type="match status" value="1"/>
</dbReference>
<keyword evidence="5 7" id="KW-0378">Hydrolase</keyword>
<dbReference type="GO" id="GO:0018738">
    <property type="term" value="F:S-formylglutathione hydrolase activity"/>
    <property type="evidence" value="ECO:0007669"/>
    <property type="project" value="UniProtKB-EC"/>
</dbReference>
<organism evidence="8 9">
    <name type="scientific">Chondrus crispus</name>
    <name type="common">Carrageen Irish moss</name>
    <name type="synonym">Polymorpha crispa</name>
    <dbReference type="NCBI Taxonomy" id="2769"/>
    <lineage>
        <taxon>Eukaryota</taxon>
        <taxon>Rhodophyta</taxon>
        <taxon>Florideophyceae</taxon>
        <taxon>Rhodymeniophycidae</taxon>
        <taxon>Gigartinales</taxon>
        <taxon>Gigartinaceae</taxon>
        <taxon>Chondrus</taxon>
    </lineage>
</organism>
<feature type="active site" description="Charge relay system" evidence="6">
    <location>
        <position position="254"/>
    </location>
</feature>
<evidence type="ECO:0000313" key="9">
    <source>
        <dbReference type="Proteomes" id="UP000012073"/>
    </source>
</evidence>
<evidence type="ECO:0000256" key="4">
    <source>
        <dbReference type="ARBA" id="ARBA00022487"/>
    </source>
</evidence>
<dbReference type="PhylomeDB" id="R7Q7V5"/>
<keyword evidence="7" id="KW-0963">Cytoplasm</keyword>
<dbReference type="SUPFAM" id="SSF53474">
    <property type="entry name" value="alpha/beta-Hydrolases"/>
    <property type="match status" value="1"/>
</dbReference>
<dbReference type="GO" id="GO:0052689">
    <property type="term" value="F:carboxylic ester hydrolase activity"/>
    <property type="evidence" value="ECO:0007669"/>
    <property type="project" value="UniProtKB-KW"/>
</dbReference>
<dbReference type="Proteomes" id="UP000012073">
    <property type="component" value="Unassembled WGS sequence"/>
</dbReference>
<gene>
    <name evidence="8" type="ORF">CHC_T00009148001</name>
</gene>
<feature type="active site" description="Charge relay system" evidence="6">
    <location>
        <position position="287"/>
    </location>
</feature>
<dbReference type="AlphaFoldDB" id="R7Q7V5"/>
<dbReference type="FunFam" id="3.40.50.1820:FF:000002">
    <property type="entry name" value="S-formylglutathione hydrolase"/>
    <property type="match status" value="1"/>
</dbReference>
<comment type="function">
    <text evidence="7">Serine hydrolase involved in the detoxification of formaldehyde.</text>
</comment>
<reference evidence="9" key="1">
    <citation type="journal article" date="2013" name="Proc. Natl. Acad. Sci. U.S.A.">
        <title>Genome structure and metabolic features in the red seaweed Chondrus crispus shed light on evolution of the Archaeplastida.</title>
        <authorList>
            <person name="Collen J."/>
            <person name="Porcel B."/>
            <person name="Carre W."/>
            <person name="Ball S.G."/>
            <person name="Chaparro C."/>
            <person name="Tonon T."/>
            <person name="Barbeyron T."/>
            <person name="Michel G."/>
            <person name="Noel B."/>
            <person name="Valentin K."/>
            <person name="Elias M."/>
            <person name="Artiguenave F."/>
            <person name="Arun A."/>
            <person name="Aury J.M."/>
            <person name="Barbosa-Neto J.F."/>
            <person name="Bothwell J.H."/>
            <person name="Bouget F.Y."/>
            <person name="Brillet L."/>
            <person name="Cabello-Hurtado F."/>
            <person name="Capella-Gutierrez S."/>
            <person name="Charrier B."/>
            <person name="Cladiere L."/>
            <person name="Cock J.M."/>
            <person name="Coelho S.M."/>
            <person name="Colleoni C."/>
            <person name="Czjzek M."/>
            <person name="Da Silva C."/>
            <person name="Delage L."/>
            <person name="Denoeud F."/>
            <person name="Deschamps P."/>
            <person name="Dittami S.M."/>
            <person name="Gabaldon T."/>
            <person name="Gachon C.M."/>
            <person name="Groisillier A."/>
            <person name="Herve C."/>
            <person name="Jabbari K."/>
            <person name="Katinka M."/>
            <person name="Kloareg B."/>
            <person name="Kowalczyk N."/>
            <person name="Labadie K."/>
            <person name="Leblanc C."/>
            <person name="Lopez P.J."/>
            <person name="McLachlan D.H."/>
            <person name="Meslet-Cladiere L."/>
            <person name="Moustafa A."/>
            <person name="Nehr Z."/>
            <person name="Nyvall Collen P."/>
            <person name="Panaud O."/>
            <person name="Partensky F."/>
            <person name="Poulain J."/>
            <person name="Rensing S.A."/>
            <person name="Rousvoal S."/>
            <person name="Samson G."/>
            <person name="Symeonidi A."/>
            <person name="Weissenbach J."/>
            <person name="Zambounis A."/>
            <person name="Wincker P."/>
            <person name="Boyen C."/>
        </authorList>
    </citation>
    <scope>NUCLEOTIDE SEQUENCE [LARGE SCALE GENOMIC DNA]</scope>
    <source>
        <strain evidence="9">cv. Stackhouse</strain>
    </source>
</reference>
<dbReference type="GO" id="GO:0046294">
    <property type="term" value="P:formaldehyde catabolic process"/>
    <property type="evidence" value="ECO:0007669"/>
    <property type="project" value="InterPro"/>
</dbReference>
<dbReference type="Gene3D" id="3.40.50.1820">
    <property type="entry name" value="alpha/beta hydrolase"/>
    <property type="match status" value="1"/>
</dbReference>
<keyword evidence="9" id="KW-1185">Reference proteome</keyword>
<evidence type="ECO:0000256" key="6">
    <source>
        <dbReference type="PIRSR" id="PIRSR614186-1"/>
    </source>
</evidence>
<evidence type="ECO:0000256" key="7">
    <source>
        <dbReference type="RuleBase" id="RU363068"/>
    </source>
</evidence>
<dbReference type="KEGG" id="ccp:CHC_T00009148001"/>
<dbReference type="InterPro" id="IPR000801">
    <property type="entry name" value="Esterase-like"/>
</dbReference>
<dbReference type="OrthoDB" id="420518at2759"/>
<accession>R7Q7V5</accession>
<name>R7Q7V5_CHOCR</name>
<protein>
    <recommendedName>
        <fullName evidence="3 7">S-formylglutathione hydrolase</fullName>
        <ecNumber evidence="2 7">3.1.2.12</ecNumber>
    </recommendedName>
</protein>
<evidence type="ECO:0000256" key="5">
    <source>
        <dbReference type="ARBA" id="ARBA00022801"/>
    </source>
</evidence>
<feature type="active site" description="Charge relay system" evidence="6">
    <location>
        <position position="176"/>
    </location>
</feature>
<dbReference type="NCBIfam" id="TIGR02821">
    <property type="entry name" value="fghA_ester_D"/>
    <property type="match status" value="1"/>
</dbReference>
<evidence type="ECO:0000313" key="8">
    <source>
        <dbReference type="EMBL" id="CDF34627.1"/>
    </source>
</evidence>
<proteinExistence type="inferred from homology"/>
<comment type="similarity">
    <text evidence="1 7">Belongs to the esterase D family.</text>
</comment>
<dbReference type="RefSeq" id="XP_005714446.1">
    <property type="nucleotide sequence ID" value="XM_005714389.1"/>
</dbReference>
<dbReference type="PANTHER" id="PTHR10061:SF0">
    <property type="entry name" value="S-FORMYLGLUTATHIONE HYDROLASE"/>
    <property type="match status" value="1"/>
</dbReference>
<dbReference type="InterPro" id="IPR014186">
    <property type="entry name" value="S-formylglutathione_hydrol"/>
</dbReference>
<evidence type="ECO:0000256" key="2">
    <source>
        <dbReference type="ARBA" id="ARBA00012479"/>
    </source>
</evidence>
<dbReference type="GeneID" id="17322159"/>
<comment type="subcellular location">
    <subcellularLocation>
        <location evidence="7">Cytoplasm</location>
    </subcellularLocation>
</comment>
<dbReference type="InterPro" id="IPR029058">
    <property type="entry name" value="AB_hydrolase_fold"/>
</dbReference>
<dbReference type="STRING" id="2769.R7Q7V5"/>